<feature type="transmembrane region" description="Helical" evidence="1">
    <location>
        <begin position="128"/>
        <end position="148"/>
    </location>
</feature>
<feature type="transmembrane region" description="Helical" evidence="1">
    <location>
        <begin position="12"/>
        <end position="33"/>
    </location>
</feature>
<name>A0A3B0YHT8_9ZZZZ</name>
<feature type="transmembrane region" description="Helical" evidence="1">
    <location>
        <begin position="45"/>
        <end position="63"/>
    </location>
</feature>
<reference evidence="2" key="1">
    <citation type="submission" date="2018-06" db="EMBL/GenBank/DDBJ databases">
        <authorList>
            <person name="Zhirakovskaya E."/>
        </authorList>
    </citation>
    <scope>NUCLEOTIDE SEQUENCE</scope>
</reference>
<dbReference type="InterPro" id="IPR011990">
    <property type="entry name" value="TPR-like_helical_dom_sf"/>
</dbReference>
<dbReference type="InterPro" id="IPR019734">
    <property type="entry name" value="TPR_rpt"/>
</dbReference>
<dbReference type="EMBL" id="UOFN01000127">
    <property type="protein sequence ID" value="VAW80435.1"/>
    <property type="molecule type" value="Genomic_DNA"/>
</dbReference>
<feature type="transmembrane region" description="Helical" evidence="1">
    <location>
        <begin position="232"/>
        <end position="253"/>
    </location>
</feature>
<evidence type="ECO:0000256" key="1">
    <source>
        <dbReference type="SAM" id="Phobius"/>
    </source>
</evidence>
<accession>A0A3B0YHT8</accession>
<dbReference type="Gene3D" id="1.25.40.10">
    <property type="entry name" value="Tetratricopeptide repeat domain"/>
    <property type="match status" value="2"/>
</dbReference>
<keyword evidence="1" id="KW-1133">Transmembrane helix</keyword>
<keyword evidence="1" id="KW-0812">Transmembrane</keyword>
<gene>
    <name evidence="2" type="ORF">MNBD_GAMMA15-1676</name>
</gene>
<protein>
    <submittedName>
        <fullName evidence="2">Uncharacterized protein</fullName>
    </submittedName>
</protein>
<sequence length="434" mass="50088">MTNSNIHQYISTFIFILILGGYAVMAFNYPAAYIWATYEDMYGEWTQTFLFSIALFFSLLLVFSSHRQRLFFTLLSAALFYVVMEEISWGQRLLGFETPDFFKRHNLQDETNIHNLLVGPISTTTKHVIEYLLAGSLLLYGLAYPLLLKINWRWALRIESLGLLAPPLYLWPYFSAGAYLELGRLNFNEAEIAEVLIAFSLAAMSAHYWILHRNPEKASALKSRTLSLKLGFLMIGIIGVATASAFITTEVMLSNPESEARINGRVLNGYEKFARRYELYHRWQTALTLYLAVHRNEPSRTSIMRKIANCYKELGNNTLFLQYNQMALDTALKIYATKPHKVSTNLSLARSYRQRGDEARAQQHLQRALSTAKTRVEEQPESAHAAYWLAKVYRGMRQYNLALTEYRRAYELNPGSAKYLKEYTKMRMRLGVDD</sequence>
<organism evidence="2">
    <name type="scientific">hydrothermal vent metagenome</name>
    <dbReference type="NCBI Taxonomy" id="652676"/>
    <lineage>
        <taxon>unclassified sequences</taxon>
        <taxon>metagenomes</taxon>
        <taxon>ecological metagenomes</taxon>
    </lineage>
</organism>
<feature type="transmembrane region" description="Helical" evidence="1">
    <location>
        <begin position="70"/>
        <end position="89"/>
    </location>
</feature>
<keyword evidence="1" id="KW-0472">Membrane</keyword>
<dbReference type="SMART" id="SM00028">
    <property type="entry name" value="TPR"/>
    <property type="match status" value="2"/>
</dbReference>
<feature type="transmembrane region" description="Helical" evidence="1">
    <location>
        <begin position="160"/>
        <end position="180"/>
    </location>
</feature>
<feature type="transmembrane region" description="Helical" evidence="1">
    <location>
        <begin position="192"/>
        <end position="211"/>
    </location>
</feature>
<dbReference type="Pfam" id="PF13181">
    <property type="entry name" value="TPR_8"/>
    <property type="match status" value="1"/>
</dbReference>
<dbReference type="PROSITE" id="PS50005">
    <property type="entry name" value="TPR"/>
    <property type="match status" value="1"/>
</dbReference>
<dbReference type="SUPFAM" id="SSF48452">
    <property type="entry name" value="TPR-like"/>
    <property type="match status" value="1"/>
</dbReference>
<evidence type="ECO:0000313" key="2">
    <source>
        <dbReference type="EMBL" id="VAW80435.1"/>
    </source>
</evidence>
<dbReference type="AlphaFoldDB" id="A0A3B0YHT8"/>
<proteinExistence type="predicted"/>